<evidence type="ECO:0000313" key="2">
    <source>
        <dbReference type="WBParaSite" id="maker-uti_cns_0001032-snap-gene-1.3-mRNA-1"/>
    </source>
</evidence>
<dbReference type="AlphaFoldDB" id="A0A1I8G7B9"/>
<proteinExistence type="predicted"/>
<organism evidence="1 2">
    <name type="scientific">Macrostomum lignano</name>
    <dbReference type="NCBI Taxonomy" id="282301"/>
    <lineage>
        <taxon>Eukaryota</taxon>
        <taxon>Metazoa</taxon>
        <taxon>Spiralia</taxon>
        <taxon>Lophotrochozoa</taxon>
        <taxon>Platyhelminthes</taxon>
        <taxon>Rhabditophora</taxon>
        <taxon>Macrostomorpha</taxon>
        <taxon>Macrostomida</taxon>
        <taxon>Macrostomidae</taxon>
        <taxon>Macrostomum</taxon>
    </lineage>
</organism>
<dbReference type="WBParaSite" id="maker-uti_cns_0001032-snap-gene-1.3-mRNA-1">
    <property type="protein sequence ID" value="maker-uti_cns_0001032-snap-gene-1.3-mRNA-1"/>
    <property type="gene ID" value="maker-uti_cns_0001032-snap-gene-1.3"/>
</dbReference>
<evidence type="ECO:0000313" key="1">
    <source>
        <dbReference type="Proteomes" id="UP000095280"/>
    </source>
</evidence>
<reference evidence="2" key="1">
    <citation type="submission" date="2016-11" db="UniProtKB">
        <authorList>
            <consortium name="WormBaseParasite"/>
        </authorList>
    </citation>
    <scope>IDENTIFICATION</scope>
</reference>
<protein>
    <submittedName>
        <fullName evidence="2">Uncharacterized protein</fullName>
    </submittedName>
</protein>
<accession>A0A1I8G7B9</accession>
<name>A0A1I8G7B9_9PLAT</name>
<sequence>MPAGLVEHPHDCTASFNPNLTGFHLCGFTKNSRNSDLTYRLPQFLLLRKFVANQTDKFVNFRLLGIEEAHFCKLQSNGCSTNALSQLKLNDNLLTRSWLPRNCSSSPASASNCRLIMCNGFSIGLGRSNNRRHLGFEGFHSDLAS</sequence>
<keyword evidence="1" id="KW-1185">Reference proteome</keyword>
<dbReference type="Proteomes" id="UP000095280">
    <property type="component" value="Unplaced"/>
</dbReference>